<reference evidence="2" key="1">
    <citation type="journal article" date="2020" name="Stud. Mycol.">
        <title>101 Dothideomycetes genomes: a test case for predicting lifestyles and emergence of pathogens.</title>
        <authorList>
            <person name="Haridas S."/>
            <person name="Albert R."/>
            <person name="Binder M."/>
            <person name="Bloem J."/>
            <person name="Labutti K."/>
            <person name="Salamov A."/>
            <person name="Andreopoulos B."/>
            <person name="Baker S."/>
            <person name="Barry K."/>
            <person name="Bills G."/>
            <person name="Bluhm B."/>
            <person name="Cannon C."/>
            <person name="Castanera R."/>
            <person name="Culley D."/>
            <person name="Daum C."/>
            <person name="Ezra D."/>
            <person name="Gonzalez J."/>
            <person name="Henrissat B."/>
            <person name="Kuo A."/>
            <person name="Liang C."/>
            <person name="Lipzen A."/>
            <person name="Lutzoni F."/>
            <person name="Magnuson J."/>
            <person name="Mondo S."/>
            <person name="Nolan M."/>
            <person name="Ohm R."/>
            <person name="Pangilinan J."/>
            <person name="Park H.-J."/>
            <person name="Ramirez L."/>
            <person name="Alfaro M."/>
            <person name="Sun H."/>
            <person name="Tritt A."/>
            <person name="Yoshinaga Y."/>
            <person name="Zwiers L.-H."/>
            <person name="Turgeon B."/>
            <person name="Goodwin S."/>
            <person name="Spatafora J."/>
            <person name="Crous P."/>
            <person name="Grigoriev I."/>
        </authorList>
    </citation>
    <scope>NUCLEOTIDE SEQUENCE</scope>
    <source>
        <strain evidence="2">CBS 119687</strain>
    </source>
</reference>
<feature type="compositionally biased region" description="Polar residues" evidence="1">
    <location>
        <begin position="140"/>
        <end position="154"/>
    </location>
</feature>
<dbReference type="AlphaFoldDB" id="A0A6A6AM21"/>
<organism evidence="2 3">
    <name type="scientific">Dothidotthia symphoricarpi CBS 119687</name>
    <dbReference type="NCBI Taxonomy" id="1392245"/>
    <lineage>
        <taxon>Eukaryota</taxon>
        <taxon>Fungi</taxon>
        <taxon>Dikarya</taxon>
        <taxon>Ascomycota</taxon>
        <taxon>Pezizomycotina</taxon>
        <taxon>Dothideomycetes</taxon>
        <taxon>Pleosporomycetidae</taxon>
        <taxon>Pleosporales</taxon>
        <taxon>Dothidotthiaceae</taxon>
        <taxon>Dothidotthia</taxon>
    </lineage>
</organism>
<dbReference type="OrthoDB" id="10638774at2759"/>
<keyword evidence="3" id="KW-1185">Reference proteome</keyword>
<dbReference type="EMBL" id="ML977501">
    <property type="protein sequence ID" value="KAF2132135.1"/>
    <property type="molecule type" value="Genomic_DNA"/>
</dbReference>
<sequence>MYGLMMLYLCMAWYIGARSRMYSFTIMLLFAVLWVITIGDTFSTNIRKTVLRIWAVTQFHVVVQDCLEATDQKLHVFKFLGLSALFEAVGMSLQQFSKRSLLDSFPPSLALAAFIHWALPQPDRSVLRPDLEDGGAAASDVNNHTLNDLSPSNGSGPGVRRSQNVIINPGDRPSHHTSATTRDTLPDPAQFASTDHFDLESLRSDRSHVPNRI</sequence>
<dbReference type="GeneID" id="54406958"/>
<accession>A0A6A6AM21</accession>
<evidence type="ECO:0000313" key="3">
    <source>
        <dbReference type="Proteomes" id="UP000799771"/>
    </source>
</evidence>
<proteinExistence type="predicted"/>
<dbReference type="RefSeq" id="XP_033526522.1">
    <property type="nucleotide sequence ID" value="XM_033666526.1"/>
</dbReference>
<evidence type="ECO:0000256" key="1">
    <source>
        <dbReference type="SAM" id="MobiDB-lite"/>
    </source>
</evidence>
<protein>
    <submittedName>
        <fullName evidence="2">Uncharacterized protein</fullName>
    </submittedName>
</protein>
<evidence type="ECO:0000313" key="2">
    <source>
        <dbReference type="EMBL" id="KAF2132135.1"/>
    </source>
</evidence>
<gene>
    <name evidence="2" type="ORF">P153DRAFT_354781</name>
</gene>
<name>A0A6A6AM21_9PLEO</name>
<dbReference type="Proteomes" id="UP000799771">
    <property type="component" value="Unassembled WGS sequence"/>
</dbReference>
<feature type="region of interest" description="Disordered" evidence="1">
    <location>
        <begin position="128"/>
        <end position="191"/>
    </location>
</feature>